<keyword evidence="5 7" id="KW-1133">Transmembrane helix</keyword>
<evidence type="ECO:0000256" key="3">
    <source>
        <dbReference type="ARBA" id="ARBA00022475"/>
    </source>
</evidence>
<dbReference type="PANTHER" id="PTHR16024:SF6">
    <property type="entry name" value="XK-RELATED PROTEIN"/>
    <property type="match status" value="1"/>
</dbReference>
<protein>
    <recommendedName>
        <fullName evidence="7">XK-related protein</fullName>
    </recommendedName>
</protein>
<feature type="transmembrane region" description="Helical" evidence="7">
    <location>
        <begin position="39"/>
        <end position="58"/>
    </location>
</feature>
<dbReference type="GO" id="GO:0043652">
    <property type="term" value="P:engulfment of apoptotic cell"/>
    <property type="evidence" value="ECO:0007669"/>
    <property type="project" value="TreeGrafter"/>
</dbReference>
<organism evidence="8 9">
    <name type="scientific">Halocaridina rubra</name>
    <name type="common">Hawaiian red shrimp</name>
    <dbReference type="NCBI Taxonomy" id="373956"/>
    <lineage>
        <taxon>Eukaryota</taxon>
        <taxon>Metazoa</taxon>
        <taxon>Ecdysozoa</taxon>
        <taxon>Arthropoda</taxon>
        <taxon>Crustacea</taxon>
        <taxon>Multicrustacea</taxon>
        <taxon>Malacostraca</taxon>
        <taxon>Eumalacostraca</taxon>
        <taxon>Eucarida</taxon>
        <taxon>Decapoda</taxon>
        <taxon>Pleocyemata</taxon>
        <taxon>Caridea</taxon>
        <taxon>Atyoidea</taxon>
        <taxon>Atyidae</taxon>
        <taxon>Halocaridina</taxon>
    </lineage>
</organism>
<dbReference type="GO" id="GO:0070782">
    <property type="term" value="P:phosphatidylserine exposure on apoptotic cell surface"/>
    <property type="evidence" value="ECO:0007669"/>
    <property type="project" value="TreeGrafter"/>
</dbReference>
<evidence type="ECO:0000256" key="7">
    <source>
        <dbReference type="RuleBase" id="RU910716"/>
    </source>
</evidence>
<keyword evidence="9" id="KW-1185">Reference proteome</keyword>
<proteinExistence type="inferred from homology"/>
<comment type="similarity">
    <text evidence="2 7">Belongs to the XK family.</text>
</comment>
<dbReference type="InterPro" id="IPR050895">
    <property type="entry name" value="XK-related_scramblase"/>
</dbReference>
<dbReference type="GO" id="GO:1902742">
    <property type="term" value="P:apoptotic process involved in development"/>
    <property type="evidence" value="ECO:0007669"/>
    <property type="project" value="TreeGrafter"/>
</dbReference>
<sequence length="239" mass="27393">MCIGCLTSLVSLAWGATSYARTVRFTNTEKNNISWRGTVVLLLWHTFSITARVVAMVLFASTFRLWLIAVCFAHWILMVIWLISLRSLFQVCGSKVEEVTLRYIVLSKLGEIALSFVLAAVYLFSFINAQEEPTKNKYIAYYIICEFENIIMISLHLAFGESSHWYYVAGPVFHFVSFVLGLVMMVAYYKYLHPTIPYNSIVIEKLPNSSDMERPLPPQETDQKVNGELITERHVQIDV</sequence>
<name>A0AAN8XA39_HALRR</name>
<accession>A0AAN8XA39</accession>
<dbReference type="EMBL" id="JAXCGZ010005843">
    <property type="protein sequence ID" value="KAK7080625.1"/>
    <property type="molecule type" value="Genomic_DNA"/>
</dbReference>
<evidence type="ECO:0000256" key="4">
    <source>
        <dbReference type="ARBA" id="ARBA00022692"/>
    </source>
</evidence>
<gene>
    <name evidence="8" type="ORF">SK128_004016</name>
</gene>
<evidence type="ECO:0000256" key="6">
    <source>
        <dbReference type="ARBA" id="ARBA00023136"/>
    </source>
</evidence>
<feature type="transmembrane region" description="Helical" evidence="7">
    <location>
        <begin position="165"/>
        <end position="189"/>
    </location>
</feature>
<feature type="transmembrane region" description="Helical" evidence="7">
    <location>
        <begin position="103"/>
        <end position="127"/>
    </location>
</feature>
<keyword evidence="3" id="KW-1003">Cell membrane</keyword>
<feature type="transmembrane region" description="Helical" evidence="7">
    <location>
        <begin position="65"/>
        <end position="83"/>
    </location>
</feature>
<reference evidence="8 9" key="1">
    <citation type="submission" date="2023-11" db="EMBL/GenBank/DDBJ databases">
        <title>Halocaridina rubra genome assembly.</title>
        <authorList>
            <person name="Smith C."/>
        </authorList>
    </citation>
    <scope>NUCLEOTIDE SEQUENCE [LARGE SCALE GENOMIC DNA]</scope>
    <source>
        <strain evidence="8">EP-1</strain>
        <tissue evidence="8">Whole</tissue>
    </source>
</reference>
<evidence type="ECO:0000256" key="1">
    <source>
        <dbReference type="ARBA" id="ARBA00004651"/>
    </source>
</evidence>
<dbReference type="InterPro" id="IPR018629">
    <property type="entry name" value="XK-rel"/>
</dbReference>
<comment type="caution">
    <text evidence="8">The sequence shown here is derived from an EMBL/GenBank/DDBJ whole genome shotgun (WGS) entry which is preliminary data.</text>
</comment>
<dbReference type="Pfam" id="PF09815">
    <property type="entry name" value="XK-related"/>
    <property type="match status" value="1"/>
</dbReference>
<evidence type="ECO:0000313" key="8">
    <source>
        <dbReference type="EMBL" id="KAK7080625.1"/>
    </source>
</evidence>
<dbReference type="PANTHER" id="PTHR16024">
    <property type="entry name" value="XK-RELATED PROTEIN"/>
    <property type="match status" value="1"/>
</dbReference>
<dbReference type="Proteomes" id="UP001381693">
    <property type="component" value="Unassembled WGS sequence"/>
</dbReference>
<evidence type="ECO:0000313" key="9">
    <source>
        <dbReference type="Proteomes" id="UP001381693"/>
    </source>
</evidence>
<evidence type="ECO:0000256" key="5">
    <source>
        <dbReference type="ARBA" id="ARBA00022989"/>
    </source>
</evidence>
<dbReference type="GO" id="GO:0005886">
    <property type="term" value="C:plasma membrane"/>
    <property type="evidence" value="ECO:0007669"/>
    <property type="project" value="UniProtKB-SubCell"/>
</dbReference>
<dbReference type="AlphaFoldDB" id="A0AAN8XA39"/>
<keyword evidence="4 7" id="KW-0812">Transmembrane</keyword>
<comment type="subcellular location">
    <subcellularLocation>
        <location evidence="1">Cell membrane</location>
        <topology evidence="1">Multi-pass membrane protein</topology>
    </subcellularLocation>
    <subcellularLocation>
        <location evidence="7">Membrane</location>
        <topology evidence="7">Multi-pass membrane protein</topology>
    </subcellularLocation>
</comment>
<evidence type="ECO:0000256" key="2">
    <source>
        <dbReference type="ARBA" id="ARBA00008789"/>
    </source>
</evidence>
<keyword evidence="6 7" id="KW-0472">Membrane</keyword>
<feature type="transmembrane region" description="Helical" evidence="7">
    <location>
        <begin position="139"/>
        <end position="159"/>
    </location>
</feature>